<evidence type="ECO:0000259" key="6">
    <source>
        <dbReference type="Pfam" id="PF02775"/>
    </source>
</evidence>
<proteinExistence type="inferred from homology"/>
<dbReference type="Proteomes" id="UP000255277">
    <property type="component" value="Unassembled WGS sequence"/>
</dbReference>
<dbReference type="Gene3D" id="3.40.50.970">
    <property type="match status" value="2"/>
</dbReference>
<dbReference type="GO" id="GO:0030976">
    <property type="term" value="F:thiamine pyrophosphate binding"/>
    <property type="evidence" value="ECO:0007669"/>
    <property type="project" value="InterPro"/>
</dbReference>
<evidence type="ECO:0000256" key="3">
    <source>
        <dbReference type="ARBA" id="ARBA00023052"/>
    </source>
</evidence>
<evidence type="ECO:0000313" key="10">
    <source>
        <dbReference type="EMBL" id="SUM34998.1"/>
    </source>
</evidence>
<dbReference type="InterPro" id="IPR000399">
    <property type="entry name" value="TPP-bd_CS"/>
</dbReference>
<dbReference type="Proteomes" id="UP000283576">
    <property type="component" value="Unassembled WGS sequence"/>
</dbReference>
<dbReference type="GO" id="GO:0009234">
    <property type="term" value="P:menaquinone biosynthetic process"/>
    <property type="evidence" value="ECO:0007669"/>
    <property type="project" value="UniProtKB-KW"/>
</dbReference>
<dbReference type="InterPro" id="IPR029035">
    <property type="entry name" value="DHS-like_NAD/FAD-binding_dom"/>
</dbReference>
<dbReference type="Pfam" id="PF00205">
    <property type="entry name" value="TPP_enzyme_M"/>
    <property type="match status" value="1"/>
</dbReference>
<dbReference type="InterPro" id="IPR011766">
    <property type="entry name" value="TPP_enzyme_TPP-bd"/>
</dbReference>
<dbReference type="CDD" id="cd07039">
    <property type="entry name" value="TPP_PYR_POX"/>
    <property type="match status" value="1"/>
</dbReference>
<dbReference type="InterPro" id="IPR029061">
    <property type="entry name" value="THDP-binding"/>
</dbReference>
<dbReference type="InterPro" id="IPR047212">
    <property type="entry name" value="TPP_POXB-like"/>
</dbReference>
<dbReference type="OrthoDB" id="4494979at2"/>
<evidence type="ECO:0000313" key="8">
    <source>
        <dbReference type="EMBL" id="GEQ05979.1"/>
    </source>
</evidence>
<dbReference type="GeneID" id="93844176"/>
<dbReference type="InterPro" id="IPR012000">
    <property type="entry name" value="Thiamin_PyroP_enz_cen_dom"/>
</dbReference>
<keyword evidence="2" id="KW-0474">Menaquinone biosynthesis</keyword>
<dbReference type="EMBL" id="BKAX01000004">
    <property type="protein sequence ID" value="GEQ05979.1"/>
    <property type="molecule type" value="Genomic_DNA"/>
</dbReference>
<dbReference type="PANTHER" id="PTHR42981:SF2">
    <property type="entry name" value="PYRUVATE DEHYDROGENASE [UBIQUINONE]"/>
    <property type="match status" value="1"/>
</dbReference>
<evidence type="ECO:0000313" key="13">
    <source>
        <dbReference type="Proteomes" id="UP000321057"/>
    </source>
</evidence>
<dbReference type="GO" id="GO:0047112">
    <property type="term" value="F:pyruvate oxidase activity"/>
    <property type="evidence" value="ECO:0007669"/>
    <property type="project" value="UniProtKB-EC"/>
</dbReference>
<protein>
    <submittedName>
        <fullName evidence="9">Pyruvate oxidase</fullName>
        <ecNumber evidence="9">1.2.3.3</ecNumber>
    </submittedName>
</protein>
<evidence type="ECO:0000259" key="7">
    <source>
        <dbReference type="Pfam" id="PF02776"/>
    </source>
</evidence>
<dbReference type="EC" id="1.2.3.3" evidence="9"/>
<dbReference type="PANTHER" id="PTHR42981">
    <property type="entry name" value="PYRUVATE DEHYDROGENASE [UBIQUINONE]"/>
    <property type="match status" value="1"/>
</dbReference>
<feature type="domain" description="Thiamine pyrophosphate enzyme central" evidence="5">
    <location>
        <begin position="194"/>
        <end position="323"/>
    </location>
</feature>
<organism evidence="9 12">
    <name type="scientific">Staphylococcus gallinarum</name>
    <dbReference type="NCBI Taxonomy" id="1293"/>
    <lineage>
        <taxon>Bacteria</taxon>
        <taxon>Bacillati</taxon>
        <taxon>Bacillota</taxon>
        <taxon>Bacilli</taxon>
        <taxon>Bacillales</taxon>
        <taxon>Staphylococcaceae</taxon>
        <taxon>Staphylococcus</taxon>
    </lineage>
</organism>
<dbReference type="Pfam" id="PF02775">
    <property type="entry name" value="TPP_enzyme_C"/>
    <property type="match status" value="1"/>
</dbReference>
<gene>
    <name evidence="10" type="primary">pox5</name>
    <name evidence="9" type="ORF">BUZ01_03900</name>
    <name evidence="10" type="ORF">NCTC12195_04526</name>
    <name evidence="8" type="ORF">SGA02_18070</name>
</gene>
<dbReference type="SUPFAM" id="SSF52518">
    <property type="entry name" value="Thiamin diphosphate-binding fold (THDP-binding)"/>
    <property type="match status" value="2"/>
</dbReference>
<dbReference type="CDD" id="cd02014">
    <property type="entry name" value="TPP_POX"/>
    <property type="match status" value="1"/>
</dbReference>
<accession>A0A0D0QSZ0</accession>
<dbReference type="AlphaFoldDB" id="A0A0D0QSZ0"/>
<evidence type="ECO:0000259" key="5">
    <source>
        <dbReference type="Pfam" id="PF00205"/>
    </source>
</evidence>
<evidence type="ECO:0000256" key="1">
    <source>
        <dbReference type="ARBA" id="ARBA00007812"/>
    </source>
</evidence>
<evidence type="ECO:0000256" key="2">
    <source>
        <dbReference type="ARBA" id="ARBA00022428"/>
    </source>
</evidence>
<keyword evidence="9" id="KW-0560">Oxidoreductase</keyword>
<feature type="domain" description="Thiamine pyrophosphate enzyme TPP-binding" evidence="6">
    <location>
        <begin position="383"/>
        <end position="529"/>
    </location>
</feature>
<reference evidence="10 11" key="2">
    <citation type="submission" date="2018-06" db="EMBL/GenBank/DDBJ databases">
        <authorList>
            <consortium name="Pathogen Informatics"/>
            <person name="Doyle S."/>
        </authorList>
    </citation>
    <scope>NUCLEOTIDE SEQUENCE [LARGE SCALE GENOMIC DNA]</scope>
    <source>
        <strain evidence="10 11">NCTC12195</strain>
    </source>
</reference>
<dbReference type="GO" id="GO:0000287">
    <property type="term" value="F:magnesium ion binding"/>
    <property type="evidence" value="ECO:0007669"/>
    <property type="project" value="InterPro"/>
</dbReference>
<sequence length="580" mass="64032">MAKIKANHALVKALQAWDIDHLYGIPGDSIDAVVDSLRTVRENIEFVHVRHEEVASLAAASYTKLTGKIGVALSIGGPGIVHLLNGMYDAKMDNVPQLILSGQTNSTALGTKAFQETDISKMVEDVAVYNRQISENDKDIFGIVNEAIRTAYEKKGVAVLILPNNLLTNKVKDNTNTPVDTAPPARIAPKPRSIKKATKLINKSKRPVMLIGTGAKHAKDEVREFIEAVKIPSIITLPAKGILPDAHPYNIGNLGKIGTKTSYQTIQEADLLIMVGTNYPYVDYLPKKNIKAIQIDTNPEAIGHRFDINVGIIGDSKYALQQLTDSVKFVSNRDFLNKTLERKATWDSWMTADKQDESSPIRPERLMDAINKVRTDDAIFSIDVGTSTVWSTRYLDLTVNNKFIISSWLGTMGCALPGAIAAKRAYPNRQVVGIAGDGGFEMVMQDFATAVQYDLPMTIFVLNNQQLSFIKYEQQAAGELEYAIDFTDIDLAKFAESCGGVGYTLTDPHRIDEVVEDAMSQDKPTIVNVYVDPTAAPLPGKIVKDEAINYGKWAYRSITEDKKLDFDELPPMSTAMRRFF</sequence>
<dbReference type="InterPro" id="IPR047210">
    <property type="entry name" value="TPP_PYR_POXB-like"/>
</dbReference>
<dbReference type="RefSeq" id="WP_042740345.1">
    <property type="nucleotide sequence ID" value="NZ_BKAX01000004.1"/>
</dbReference>
<dbReference type="EMBL" id="QXRZ01000002">
    <property type="protein sequence ID" value="RIL43777.1"/>
    <property type="molecule type" value="Genomic_DNA"/>
</dbReference>
<keyword evidence="3 4" id="KW-0786">Thiamine pyrophosphate</keyword>
<dbReference type="Gene3D" id="3.40.50.1220">
    <property type="entry name" value="TPP-binding domain"/>
    <property type="match status" value="1"/>
</dbReference>
<reference evidence="8 13" key="3">
    <citation type="submission" date="2019-07" db="EMBL/GenBank/DDBJ databases">
        <title>Whole genome shotgun sequence of Staphylococcus gallinarum NBRC 109767.</title>
        <authorList>
            <person name="Hosoyama A."/>
            <person name="Uohara A."/>
            <person name="Ohji S."/>
            <person name="Ichikawa N."/>
        </authorList>
    </citation>
    <scope>NUCLEOTIDE SEQUENCE [LARGE SCALE GENOMIC DNA]</scope>
    <source>
        <strain evidence="8 13">NBRC 109767</strain>
    </source>
</reference>
<dbReference type="NCBIfam" id="NF006377">
    <property type="entry name" value="PRK08611.1"/>
    <property type="match status" value="1"/>
</dbReference>
<feature type="domain" description="Thiamine pyrophosphate enzyme N-terminal TPP-binding" evidence="7">
    <location>
        <begin position="5"/>
        <end position="122"/>
    </location>
</feature>
<evidence type="ECO:0000313" key="12">
    <source>
        <dbReference type="Proteomes" id="UP000283576"/>
    </source>
</evidence>
<comment type="similarity">
    <text evidence="1 4">Belongs to the TPP enzyme family.</text>
</comment>
<evidence type="ECO:0000313" key="9">
    <source>
        <dbReference type="EMBL" id="RIL43777.1"/>
    </source>
</evidence>
<dbReference type="Pfam" id="PF02776">
    <property type="entry name" value="TPP_enzyme_N"/>
    <property type="match status" value="1"/>
</dbReference>
<name>A0A0D0QSZ0_STAGA</name>
<dbReference type="PROSITE" id="PS00187">
    <property type="entry name" value="TPP_ENZYMES"/>
    <property type="match status" value="1"/>
</dbReference>
<dbReference type="InterPro" id="IPR012001">
    <property type="entry name" value="Thiamin_PyroP_enz_TPP-bd_dom"/>
</dbReference>
<evidence type="ECO:0000256" key="4">
    <source>
        <dbReference type="RuleBase" id="RU362132"/>
    </source>
</evidence>
<keyword evidence="9" id="KW-0670">Pyruvate</keyword>
<evidence type="ECO:0000313" key="11">
    <source>
        <dbReference type="Proteomes" id="UP000255277"/>
    </source>
</evidence>
<dbReference type="EMBL" id="UHDK01000001">
    <property type="protein sequence ID" value="SUM34998.1"/>
    <property type="molecule type" value="Genomic_DNA"/>
</dbReference>
<dbReference type="Proteomes" id="UP000321057">
    <property type="component" value="Unassembled WGS sequence"/>
</dbReference>
<dbReference type="SUPFAM" id="SSF52467">
    <property type="entry name" value="DHS-like NAD/FAD-binding domain"/>
    <property type="match status" value="1"/>
</dbReference>
<keyword evidence="13" id="KW-1185">Reference proteome</keyword>
<reference evidence="9 12" key="1">
    <citation type="journal article" date="2016" name="Front. Microbiol.">
        <title>Comprehensive Phylogenetic Analysis of Bovine Non-aureus Staphylococci Species Based on Whole-Genome Sequencing.</title>
        <authorList>
            <person name="Naushad S."/>
            <person name="Barkema H.W."/>
            <person name="Luby C."/>
            <person name="Condas L.A."/>
            <person name="Nobrega D.B."/>
            <person name="Carson D.A."/>
            <person name="De Buck J."/>
        </authorList>
    </citation>
    <scope>NUCLEOTIDE SEQUENCE [LARGE SCALE GENOMIC DNA]</scope>
    <source>
        <strain evidence="9 12">SNUC 1388</strain>
    </source>
</reference>
<dbReference type="STRING" id="1293.SH09_14735"/>
<dbReference type="InterPro" id="IPR047211">
    <property type="entry name" value="POXB-like"/>
</dbReference>